<dbReference type="Pfam" id="PF00005">
    <property type="entry name" value="ABC_tran"/>
    <property type="match status" value="2"/>
</dbReference>
<evidence type="ECO:0000256" key="6">
    <source>
        <dbReference type="SAM" id="MobiDB-lite"/>
    </source>
</evidence>
<proteinExistence type="inferred from homology"/>
<evidence type="ECO:0000256" key="5">
    <source>
        <dbReference type="ARBA" id="ARBA00024722"/>
    </source>
</evidence>
<evidence type="ECO:0000256" key="2">
    <source>
        <dbReference type="ARBA" id="ARBA00022737"/>
    </source>
</evidence>
<dbReference type="PROSITE" id="PS00211">
    <property type="entry name" value="ABC_TRANSPORTER_1"/>
    <property type="match status" value="2"/>
</dbReference>
<dbReference type="Gene3D" id="3.40.50.300">
    <property type="entry name" value="P-loop containing nucleotide triphosphate hydrolases"/>
    <property type="match status" value="2"/>
</dbReference>
<dbReference type="Proteomes" id="UP000183208">
    <property type="component" value="Unassembled WGS sequence"/>
</dbReference>
<comment type="similarity">
    <text evidence="1">Belongs to the ABC transporter superfamily.</text>
</comment>
<dbReference type="SUPFAM" id="SSF52540">
    <property type="entry name" value="P-loop containing nucleoside triphosphate hydrolases"/>
    <property type="match status" value="2"/>
</dbReference>
<comment type="function">
    <text evidence="5">Involved in beta-(1--&gt;2)glucan export. Transmembrane domains (TMD) form a pore in the inner membrane and the ATP-binding domain (NBD) is responsible for energy generation.</text>
</comment>
<dbReference type="CDD" id="cd03221">
    <property type="entry name" value="ABCF_EF-3"/>
    <property type="match status" value="2"/>
</dbReference>
<reference evidence="8 9" key="1">
    <citation type="submission" date="2016-10" db="EMBL/GenBank/DDBJ databases">
        <authorList>
            <person name="de Groot N.N."/>
        </authorList>
    </citation>
    <scope>NUCLEOTIDE SEQUENCE [LARGE SCALE GENOMIC DNA]</scope>
    <source>
        <strain evidence="8 9">GAS522</strain>
    </source>
</reference>
<dbReference type="OrthoDB" id="9808609at2"/>
<name>A0A1M7HK69_9BRAD</name>
<organism evidence="8 9">
    <name type="scientific">Bradyrhizobium lablabi</name>
    <dbReference type="NCBI Taxonomy" id="722472"/>
    <lineage>
        <taxon>Bacteria</taxon>
        <taxon>Pseudomonadati</taxon>
        <taxon>Pseudomonadota</taxon>
        <taxon>Alphaproteobacteria</taxon>
        <taxon>Hyphomicrobiales</taxon>
        <taxon>Nitrobacteraceae</taxon>
        <taxon>Bradyrhizobium</taxon>
    </lineage>
</organism>
<evidence type="ECO:0000256" key="4">
    <source>
        <dbReference type="ARBA" id="ARBA00022840"/>
    </source>
</evidence>
<dbReference type="AlphaFoldDB" id="A0A1M7HK69"/>
<feature type="compositionally biased region" description="Basic and acidic residues" evidence="6">
    <location>
        <begin position="527"/>
        <end position="556"/>
    </location>
</feature>
<dbReference type="FunFam" id="3.40.50.300:FF:000011">
    <property type="entry name" value="Putative ABC transporter ATP-binding component"/>
    <property type="match status" value="1"/>
</dbReference>
<evidence type="ECO:0000256" key="3">
    <source>
        <dbReference type="ARBA" id="ARBA00022741"/>
    </source>
</evidence>
<dbReference type="Gene3D" id="1.10.287.380">
    <property type="entry name" value="Valyl-tRNA synthetase, C-terminal domain"/>
    <property type="match status" value="1"/>
</dbReference>
<feature type="domain" description="ABC transporter" evidence="7">
    <location>
        <begin position="2"/>
        <end position="243"/>
    </location>
</feature>
<dbReference type="InterPro" id="IPR003439">
    <property type="entry name" value="ABC_transporter-like_ATP-bd"/>
</dbReference>
<dbReference type="InterPro" id="IPR050611">
    <property type="entry name" value="ABCF"/>
</dbReference>
<dbReference type="PROSITE" id="PS50893">
    <property type="entry name" value="ABC_TRANSPORTER_2"/>
    <property type="match status" value="2"/>
</dbReference>
<dbReference type="PANTHER" id="PTHR19211:SF14">
    <property type="entry name" value="ATP-BINDING CASSETTE SUB-FAMILY F MEMBER 1"/>
    <property type="match status" value="1"/>
</dbReference>
<protein>
    <submittedName>
        <fullName evidence="8">ATP-binding cassette, subfamily F, member 3</fullName>
    </submittedName>
</protein>
<keyword evidence="4 8" id="KW-0067">ATP-binding</keyword>
<dbReference type="InterPro" id="IPR032781">
    <property type="entry name" value="ABC_tran_Xtn"/>
</dbReference>
<gene>
    <name evidence="8" type="ORF">SAMN05444171_7041</name>
</gene>
<dbReference type="InterPro" id="IPR027417">
    <property type="entry name" value="P-loop_NTPase"/>
</dbReference>
<dbReference type="InterPro" id="IPR003593">
    <property type="entry name" value="AAA+_ATPase"/>
</dbReference>
<dbReference type="GO" id="GO:0005524">
    <property type="term" value="F:ATP binding"/>
    <property type="evidence" value="ECO:0007669"/>
    <property type="project" value="UniProtKB-KW"/>
</dbReference>
<evidence type="ECO:0000313" key="9">
    <source>
        <dbReference type="Proteomes" id="UP000183208"/>
    </source>
</evidence>
<dbReference type="EMBL" id="FNTI01000001">
    <property type="protein sequence ID" value="SEE32498.1"/>
    <property type="molecule type" value="Genomic_DNA"/>
</dbReference>
<feature type="domain" description="ABC transporter" evidence="7">
    <location>
        <begin position="311"/>
        <end position="526"/>
    </location>
</feature>
<dbReference type="GO" id="GO:0016887">
    <property type="term" value="F:ATP hydrolysis activity"/>
    <property type="evidence" value="ECO:0007669"/>
    <property type="project" value="InterPro"/>
</dbReference>
<sequence>MLSITDISIRIAGRLLIDDSSAQIVPGARVGFVGRNGVGKSTLFHAIRGDLPLESGSISLPPRWRIGSLAQEAPDGPESLVDVVLKADLERDALLQEAETAHDPHRIAEIQTRLVDIDAHSAPARAAAILSGLGFSTADQARSCSEFSGGWRMRVALAATLFSAPDLLLLDEPTNYLDLEGTLWLEDHLANYPRTVIVISHDRDLLDTSVDQILHLDRGKLTLYKGTYSSFEEQRATREMLDAKHAKRQADERKRLQAFVDRFKAKASKARQAQSRVKMLERMKPVTALVTQDVREISFPAPEKMLSPPIIAVDEVSVGYDPKKPVLNRVTLRIDTDDRIALLGSNGNGKSTLVKLLAGKLPPFSGRVTRAEKLSVGYFAQHQVDELNLDGSPYDHVRKLMPDMPESKVRARVGAIGFSGKAGDTLVKSLSGGEKARLLLGLATFAAPNMIILDEPTNHLDIDSRAALAEAINDYPGAVIMVSHDRYLIEACADQLWVVADQKVTTYDGDLDDYRRMVLSARGMRTNSRDRGNERENVRETAKPERGKSEKRTPLKQKIAEAEAEIERINGIIAKIDTALALPDLFSRDPKQATQLSKARAGAASALQRAEEVWLEASSQYDKAAG</sequence>
<dbReference type="Pfam" id="PF12848">
    <property type="entry name" value="ABC_tran_Xtn"/>
    <property type="match status" value="1"/>
</dbReference>
<dbReference type="FunFam" id="3.40.50.300:FF:001092">
    <property type="entry name" value="ATP-binding cassette sub-family F member 2"/>
    <property type="match status" value="1"/>
</dbReference>
<evidence type="ECO:0000313" key="8">
    <source>
        <dbReference type="EMBL" id="SEE32498.1"/>
    </source>
</evidence>
<dbReference type="InterPro" id="IPR037118">
    <property type="entry name" value="Val-tRNA_synth_C_sf"/>
</dbReference>
<dbReference type="PANTHER" id="PTHR19211">
    <property type="entry name" value="ATP-BINDING TRANSPORT PROTEIN-RELATED"/>
    <property type="match status" value="1"/>
</dbReference>
<accession>A0A1M7HK69</accession>
<dbReference type="InterPro" id="IPR017871">
    <property type="entry name" value="ABC_transporter-like_CS"/>
</dbReference>
<keyword evidence="2" id="KW-0677">Repeat</keyword>
<keyword evidence="3" id="KW-0547">Nucleotide-binding</keyword>
<dbReference type="SMART" id="SM00382">
    <property type="entry name" value="AAA"/>
    <property type="match status" value="2"/>
</dbReference>
<feature type="region of interest" description="Disordered" evidence="6">
    <location>
        <begin position="524"/>
        <end position="556"/>
    </location>
</feature>
<evidence type="ECO:0000259" key="7">
    <source>
        <dbReference type="PROSITE" id="PS50893"/>
    </source>
</evidence>
<dbReference type="RefSeq" id="WP_074828779.1">
    <property type="nucleotide sequence ID" value="NZ_FNTI01000001.1"/>
</dbReference>
<evidence type="ECO:0000256" key="1">
    <source>
        <dbReference type="ARBA" id="ARBA00005417"/>
    </source>
</evidence>